<dbReference type="Pfam" id="PF00534">
    <property type="entry name" value="Glycos_transf_1"/>
    <property type="match status" value="1"/>
</dbReference>
<dbReference type="Gene3D" id="3.40.50.2000">
    <property type="entry name" value="Glycogen Phosphorylase B"/>
    <property type="match status" value="2"/>
</dbReference>
<organism evidence="2">
    <name type="scientific">uncultured archaeon Rifle_16ft_4_minimus_37913</name>
    <dbReference type="NCBI Taxonomy" id="1665152"/>
    <lineage>
        <taxon>Archaea</taxon>
        <taxon>environmental samples</taxon>
    </lineage>
</organism>
<dbReference type="InterPro" id="IPR001296">
    <property type="entry name" value="Glyco_trans_1"/>
</dbReference>
<dbReference type="GO" id="GO:0016757">
    <property type="term" value="F:glycosyltransferase activity"/>
    <property type="evidence" value="ECO:0007669"/>
    <property type="project" value="InterPro"/>
</dbReference>
<proteinExistence type="predicted"/>
<name>A0A0H4TA00_9ARCH</name>
<reference evidence="2" key="1">
    <citation type="journal article" date="2015" name="ISME J.">
        <title>Aquifer environment selects for microbial species cohorts in sediment and groundwater.</title>
        <authorList>
            <person name="Hug L.A."/>
            <person name="Thomas B.C."/>
            <person name="Brown C.T."/>
            <person name="Frischkorn K.R."/>
            <person name="Williams K.H."/>
            <person name="Tringe S.G."/>
            <person name="Banfield J.F."/>
        </authorList>
    </citation>
    <scope>NUCLEOTIDE SEQUENCE</scope>
</reference>
<dbReference type="CDD" id="cd03801">
    <property type="entry name" value="GT4_PimA-like"/>
    <property type="match status" value="1"/>
</dbReference>
<sequence length="350" mass="40495">MNILIEGGDLNPPFAEGTRNIALMHALELKRRGHNVVVLTKEKDIILKKKHPKYEEIYGIKFYRWGKYFDLFFTYRKIVKIEKIDLVHIFVKGIRPSAYINFIKMGGGKRIPVIFSLLGWPGGNYKPLNEADKVIITSKSLYKVISLKNSVHIPYGLDLGRFSFSRKKNKDILCLRFPPVPLLRAFRKLELKIPGVKLILNKKNIDNRPETRIILKDLGIKNAIELGHVNRMEDLLKKSKIILDLHYGKDLHLSQFLRCASPPLIILESMACGVIVISNNIPEIREIIDDNKTGILLKTEDEAEIYKILLKAIKNKRIQTIARKEVVNKFDIRKVVIKYEEEYRKLCESL</sequence>
<dbReference type="EMBL" id="KT007010">
    <property type="protein sequence ID" value="AKQ03307.1"/>
    <property type="molecule type" value="Genomic_DNA"/>
</dbReference>
<dbReference type="PANTHER" id="PTHR12526">
    <property type="entry name" value="GLYCOSYLTRANSFERASE"/>
    <property type="match status" value="1"/>
</dbReference>
<protein>
    <submittedName>
        <fullName evidence="2">Group 1 glycosyl transferase</fullName>
    </submittedName>
</protein>
<keyword evidence="2" id="KW-0808">Transferase</keyword>
<dbReference type="AlphaFoldDB" id="A0A0H4TA00"/>
<dbReference type="SUPFAM" id="SSF53756">
    <property type="entry name" value="UDP-Glycosyltransferase/glycogen phosphorylase"/>
    <property type="match status" value="1"/>
</dbReference>
<feature type="domain" description="Glycosyl transferase family 1" evidence="1">
    <location>
        <begin position="182"/>
        <end position="317"/>
    </location>
</feature>
<accession>A0A0H4TA00</accession>
<evidence type="ECO:0000313" key="2">
    <source>
        <dbReference type="EMBL" id="AKQ03307.1"/>
    </source>
</evidence>
<evidence type="ECO:0000259" key="1">
    <source>
        <dbReference type="Pfam" id="PF00534"/>
    </source>
</evidence>